<evidence type="ECO:0000256" key="7">
    <source>
        <dbReference type="ARBA" id="ARBA00023295"/>
    </source>
</evidence>
<dbReference type="KEGG" id="agv:OJF2_26810"/>
<dbReference type="AlphaFoldDB" id="A0A5B9W0K7"/>
<comment type="catalytic activity">
    <reaction evidence="1">
        <text>Hydrolysis of terminal non-reducing alpha-L-arabinofuranoside residues in alpha-L-arabinosides.</text>
        <dbReference type="EC" id="3.2.1.55"/>
    </reaction>
</comment>
<sequence precursor="true">MLTVDPAMNPMPSRPFVASAFLMILGAGPALAEEPANTLVIHADQGRTTINRNIYGHFSEHLGRCIYEGFYVGEDGAIPNTRGVRNDVVEALKKSKIPVLRWPGGCFADEYHWMDGIGPKEKRPTMINTHWGGVTENNHFGTHEFLDLCEQLRCEPYICGNVGSGTVREMQQWVEYITSDNISPMTDLRKANGREKPWKLTYFGVGNENWGCGGSMTPEFYADQYRRYATYVRDFGESHIFKIACGADGPNYRWTEVLMQKAARNMAGLSLHYYCGTGIKSRSATQFAEDDWFALMKKGLRIEEIIGRHEAIMDRFDPSKKVAMIVDEWGTWHDVEPGTNRGFLYQQNTLRDALVAGLSLNIFNHHADRIRMANIAQTVNVLQAMILTDKARMLLTPTYHVFEMYAVHQDATLLPTDLACKDYTFGDEKVPGLSVSASKDRAGKIHVSLCNLNPTATAEVSCKLEGSDAKPASGRILTAPAINAFNTFDAPESVKPAEFRDYAPAEGGFKVTLPGKSVVVLTLE</sequence>
<dbReference type="SMART" id="SM00813">
    <property type="entry name" value="Alpha-L-AF_C"/>
    <property type="match status" value="1"/>
</dbReference>
<comment type="subunit">
    <text evidence="3">Homohexamer; trimer of dimers.</text>
</comment>
<dbReference type="PANTHER" id="PTHR43576:SF2">
    <property type="entry name" value="INTRACELLULAR EXO-ALPHA-L-ARABINOFURANOSIDASE 2"/>
    <property type="match status" value="1"/>
</dbReference>
<dbReference type="Gene3D" id="3.20.20.80">
    <property type="entry name" value="Glycosidases"/>
    <property type="match status" value="1"/>
</dbReference>
<dbReference type="InterPro" id="IPR017853">
    <property type="entry name" value="GH"/>
</dbReference>
<dbReference type="GO" id="GO:0000272">
    <property type="term" value="P:polysaccharide catabolic process"/>
    <property type="evidence" value="ECO:0007669"/>
    <property type="project" value="TreeGrafter"/>
</dbReference>
<accession>A0A5B9W0K7</accession>
<keyword evidence="7 10" id="KW-0326">Glycosidase</keyword>
<protein>
    <recommendedName>
        <fullName evidence="4">non-reducing end alpha-L-arabinofuranosidase</fullName>
        <ecNumber evidence="4">3.2.1.55</ecNumber>
    </recommendedName>
</protein>
<feature type="signal peptide" evidence="8">
    <location>
        <begin position="1"/>
        <end position="32"/>
    </location>
</feature>
<evidence type="ECO:0000256" key="8">
    <source>
        <dbReference type="SAM" id="SignalP"/>
    </source>
</evidence>
<name>A0A5B9W0K7_9BACT</name>
<dbReference type="GO" id="GO:0046373">
    <property type="term" value="P:L-arabinose metabolic process"/>
    <property type="evidence" value="ECO:0007669"/>
    <property type="project" value="InterPro"/>
</dbReference>
<keyword evidence="5 10" id="KW-0378">Hydrolase</keyword>
<feature type="domain" description="Alpha-L-arabinofuranosidase C-terminal" evidence="9">
    <location>
        <begin position="327"/>
        <end position="517"/>
    </location>
</feature>
<dbReference type="SUPFAM" id="SSF51011">
    <property type="entry name" value="Glycosyl hydrolase domain"/>
    <property type="match status" value="1"/>
</dbReference>
<evidence type="ECO:0000256" key="1">
    <source>
        <dbReference type="ARBA" id="ARBA00001462"/>
    </source>
</evidence>
<keyword evidence="11" id="KW-1185">Reference proteome</keyword>
<keyword evidence="8" id="KW-0732">Signal</keyword>
<dbReference type="EMBL" id="CP042997">
    <property type="protein sequence ID" value="QEH34146.1"/>
    <property type="molecule type" value="Genomic_DNA"/>
</dbReference>
<comment type="similarity">
    <text evidence="2">Belongs to the glycosyl hydrolase 51 family.</text>
</comment>
<evidence type="ECO:0000256" key="4">
    <source>
        <dbReference type="ARBA" id="ARBA00012670"/>
    </source>
</evidence>
<feature type="chain" id="PRO_5023074809" description="non-reducing end alpha-L-arabinofuranosidase" evidence="8">
    <location>
        <begin position="33"/>
        <end position="524"/>
    </location>
</feature>
<keyword evidence="6" id="KW-0119">Carbohydrate metabolism</keyword>
<dbReference type="InterPro" id="IPR013780">
    <property type="entry name" value="Glyco_hydro_b"/>
</dbReference>
<evidence type="ECO:0000313" key="11">
    <source>
        <dbReference type="Proteomes" id="UP000324233"/>
    </source>
</evidence>
<dbReference type="InterPro" id="IPR010720">
    <property type="entry name" value="Alpha-L-AF_C"/>
</dbReference>
<dbReference type="PANTHER" id="PTHR43576">
    <property type="entry name" value="ALPHA-L-ARABINOFURANOSIDASE C-RELATED"/>
    <property type="match status" value="1"/>
</dbReference>
<dbReference type="GO" id="GO:0046556">
    <property type="term" value="F:alpha-L-arabinofuranosidase activity"/>
    <property type="evidence" value="ECO:0007669"/>
    <property type="project" value="UniProtKB-EC"/>
</dbReference>
<dbReference type="EC" id="3.2.1.55" evidence="4"/>
<dbReference type="InterPro" id="IPR055235">
    <property type="entry name" value="ASD1_cat"/>
</dbReference>
<evidence type="ECO:0000256" key="6">
    <source>
        <dbReference type="ARBA" id="ARBA00023277"/>
    </source>
</evidence>
<dbReference type="Pfam" id="PF06964">
    <property type="entry name" value="Alpha-L-AF_C"/>
    <property type="match status" value="1"/>
</dbReference>
<reference evidence="10 11" key="1">
    <citation type="submission" date="2019-08" db="EMBL/GenBank/DDBJ databases">
        <title>Deep-cultivation of Planctomycetes and their phenomic and genomic characterization uncovers novel biology.</title>
        <authorList>
            <person name="Wiegand S."/>
            <person name="Jogler M."/>
            <person name="Boedeker C."/>
            <person name="Pinto D."/>
            <person name="Vollmers J."/>
            <person name="Rivas-Marin E."/>
            <person name="Kohn T."/>
            <person name="Peeters S.H."/>
            <person name="Heuer A."/>
            <person name="Rast P."/>
            <person name="Oberbeckmann S."/>
            <person name="Bunk B."/>
            <person name="Jeske O."/>
            <person name="Meyerdierks A."/>
            <person name="Storesund J.E."/>
            <person name="Kallscheuer N."/>
            <person name="Luecker S."/>
            <person name="Lage O.M."/>
            <person name="Pohl T."/>
            <person name="Merkel B.J."/>
            <person name="Hornburger P."/>
            <person name="Mueller R.-W."/>
            <person name="Bruemmer F."/>
            <person name="Labrenz M."/>
            <person name="Spormann A.M."/>
            <person name="Op den Camp H."/>
            <person name="Overmann J."/>
            <person name="Amann R."/>
            <person name="Jetten M.S.M."/>
            <person name="Mascher T."/>
            <person name="Medema M.H."/>
            <person name="Devos D.P."/>
            <person name="Kaster A.-K."/>
            <person name="Ovreas L."/>
            <person name="Rohde M."/>
            <person name="Galperin M.Y."/>
            <person name="Jogler C."/>
        </authorList>
    </citation>
    <scope>NUCLEOTIDE SEQUENCE [LARGE SCALE GENOMIC DNA]</scope>
    <source>
        <strain evidence="10 11">OJF2</strain>
    </source>
</reference>
<dbReference type="Proteomes" id="UP000324233">
    <property type="component" value="Chromosome"/>
</dbReference>
<proteinExistence type="inferred from homology"/>
<evidence type="ECO:0000256" key="2">
    <source>
        <dbReference type="ARBA" id="ARBA00007186"/>
    </source>
</evidence>
<evidence type="ECO:0000313" key="10">
    <source>
        <dbReference type="EMBL" id="QEH34146.1"/>
    </source>
</evidence>
<organism evidence="10 11">
    <name type="scientific">Aquisphaera giovannonii</name>
    <dbReference type="NCBI Taxonomy" id="406548"/>
    <lineage>
        <taxon>Bacteria</taxon>
        <taxon>Pseudomonadati</taxon>
        <taxon>Planctomycetota</taxon>
        <taxon>Planctomycetia</taxon>
        <taxon>Isosphaerales</taxon>
        <taxon>Isosphaeraceae</taxon>
        <taxon>Aquisphaera</taxon>
    </lineage>
</organism>
<dbReference type="SUPFAM" id="SSF51445">
    <property type="entry name" value="(Trans)glycosidases"/>
    <property type="match status" value="1"/>
</dbReference>
<dbReference type="Pfam" id="PF22848">
    <property type="entry name" value="ASD1_dom"/>
    <property type="match status" value="1"/>
</dbReference>
<evidence type="ECO:0000259" key="9">
    <source>
        <dbReference type="SMART" id="SM00813"/>
    </source>
</evidence>
<gene>
    <name evidence="10" type="primary">abf2</name>
    <name evidence="10" type="ORF">OJF2_26810</name>
</gene>
<evidence type="ECO:0000256" key="3">
    <source>
        <dbReference type="ARBA" id="ARBA00011165"/>
    </source>
</evidence>
<evidence type="ECO:0000256" key="5">
    <source>
        <dbReference type="ARBA" id="ARBA00022801"/>
    </source>
</evidence>
<dbReference type="Gene3D" id="2.60.40.1180">
    <property type="entry name" value="Golgi alpha-mannosidase II"/>
    <property type="match status" value="1"/>
</dbReference>